<dbReference type="Pfam" id="PF00097">
    <property type="entry name" value="zf-C3HC4"/>
    <property type="match status" value="1"/>
</dbReference>
<dbReference type="SUPFAM" id="SSF57850">
    <property type="entry name" value="RING/U-box"/>
    <property type="match status" value="1"/>
</dbReference>
<dbReference type="InterPro" id="IPR001258">
    <property type="entry name" value="NHL_repeat"/>
</dbReference>
<dbReference type="SMART" id="SM00336">
    <property type="entry name" value="BBOX"/>
    <property type="match status" value="2"/>
</dbReference>
<dbReference type="InterPro" id="IPR047153">
    <property type="entry name" value="TRIM45/56/19-like"/>
</dbReference>
<keyword evidence="1" id="KW-0479">Metal-binding</keyword>
<evidence type="ECO:0000256" key="7">
    <source>
        <dbReference type="SAM" id="MobiDB-lite"/>
    </source>
</evidence>
<dbReference type="Gene3D" id="2.120.10.30">
    <property type="entry name" value="TolB, C-terminal domain"/>
    <property type="match status" value="1"/>
</dbReference>
<proteinExistence type="predicted"/>
<evidence type="ECO:0000256" key="2">
    <source>
        <dbReference type="ARBA" id="ARBA00022737"/>
    </source>
</evidence>
<keyword evidence="3 5" id="KW-0863">Zinc-finger</keyword>
<evidence type="ECO:0000256" key="1">
    <source>
        <dbReference type="ARBA" id="ARBA00022723"/>
    </source>
</evidence>
<evidence type="ECO:0000256" key="5">
    <source>
        <dbReference type="PROSITE-ProRule" id="PRU00024"/>
    </source>
</evidence>
<evidence type="ECO:0000256" key="6">
    <source>
        <dbReference type="PROSITE-ProRule" id="PRU00504"/>
    </source>
</evidence>
<dbReference type="SUPFAM" id="SSF101898">
    <property type="entry name" value="NHL repeat"/>
    <property type="match status" value="1"/>
</dbReference>
<dbReference type="GO" id="GO:0005654">
    <property type="term" value="C:nucleoplasm"/>
    <property type="evidence" value="ECO:0007669"/>
    <property type="project" value="TreeGrafter"/>
</dbReference>
<dbReference type="Pfam" id="PF01436">
    <property type="entry name" value="NHL"/>
    <property type="match status" value="1"/>
</dbReference>
<protein>
    <submittedName>
        <fullName evidence="10">B box-type domain-containing protein</fullName>
    </submittedName>
</protein>
<keyword evidence="4" id="KW-0862">Zinc</keyword>
<dbReference type="WBParaSite" id="SMUV_0001088901-mRNA-1">
    <property type="protein sequence ID" value="SMUV_0001088901-mRNA-1"/>
    <property type="gene ID" value="SMUV_0001088901"/>
</dbReference>
<evidence type="ECO:0000256" key="3">
    <source>
        <dbReference type="ARBA" id="ARBA00022771"/>
    </source>
</evidence>
<dbReference type="InterPro" id="IPR011042">
    <property type="entry name" value="6-blade_b-propeller_TolB-like"/>
</dbReference>
<dbReference type="GO" id="GO:0061630">
    <property type="term" value="F:ubiquitin protein ligase activity"/>
    <property type="evidence" value="ECO:0007669"/>
    <property type="project" value="TreeGrafter"/>
</dbReference>
<dbReference type="Gene3D" id="3.30.40.10">
    <property type="entry name" value="Zinc/RING finger domain, C3HC4 (zinc finger)"/>
    <property type="match status" value="1"/>
</dbReference>
<feature type="region of interest" description="Disordered" evidence="7">
    <location>
        <begin position="17"/>
        <end position="53"/>
    </location>
</feature>
<evidence type="ECO:0000313" key="10">
    <source>
        <dbReference type="WBParaSite" id="SMUV_0001088901-mRNA-1"/>
    </source>
</evidence>
<dbReference type="AlphaFoldDB" id="A0A0N5B0T7"/>
<dbReference type="InterPro" id="IPR003649">
    <property type="entry name" value="Bbox_C"/>
</dbReference>
<dbReference type="PROSITE" id="PS50119">
    <property type="entry name" value="ZF_BBOX"/>
    <property type="match status" value="2"/>
</dbReference>
<dbReference type="SMART" id="SM00184">
    <property type="entry name" value="RING"/>
    <property type="match status" value="1"/>
</dbReference>
<dbReference type="STRING" id="451379.A0A0N5B0T7"/>
<dbReference type="SUPFAM" id="SSF57845">
    <property type="entry name" value="B-box zinc-binding domain"/>
    <property type="match status" value="1"/>
</dbReference>
<dbReference type="InterPro" id="IPR000315">
    <property type="entry name" value="Znf_B-box"/>
</dbReference>
<dbReference type="CDD" id="cd19756">
    <property type="entry name" value="Bbox2"/>
    <property type="match status" value="1"/>
</dbReference>
<dbReference type="CDD" id="cd14959">
    <property type="entry name" value="NHL_brat_like"/>
    <property type="match status" value="1"/>
</dbReference>
<dbReference type="PROSITE" id="PS51125">
    <property type="entry name" value="NHL"/>
    <property type="match status" value="1"/>
</dbReference>
<reference evidence="10" key="1">
    <citation type="submission" date="2017-02" db="UniProtKB">
        <authorList>
            <consortium name="WormBaseParasite"/>
        </authorList>
    </citation>
    <scope>IDENTIFICATION</scope>
</reference>
<dbReference type="PROSITE" id="PS00518">
    <property type="entry name" value="ZF_RING_1"/>
    <property type="match status" value="1"/>
</dbReference>
<feature type="domain" description="B box-type" evidence="8">
    <location>
        <begin position="235"/>
        <end position="276"/>
    </location>
</feature>
<dbReference type="GO" id="GO:0008270">
    <property type="term" value="F:zinc ion binding"/>
    <property type="evidence" value="ECO:0007669"/>
    <property type="project" value="UniProtKB-KW"/>
</dbReference>
<dbReference type="SMART" id="SM00502">
    <property type="entry name" value="BBC"/>
    <property type="match status" value="1"/>
</dbReference>
<dbReference type="PANTHER" id="PTHR25462:SF296">
    <property type="entry name" value="MEIOTIC P26, ISOFORM F"/>
    <property type="match status" value="1"/>
</dbReference>
<evidence type="ECO:0000256" key="4">
    <source>
        <dbReference type="ARBA" id="ARBA00022833"/>
    </source>
</evidence>
<dbReference type="InterPro" id="IPR001841">
    <property type="entry name" value="Znf_RING"/>
</dbReference>
<dbReference type="InterPro" id="IPR017907">
    <property type="entry name" value="Znf_RING_CS"/>
</dbReference>
<dbReference type="Gene3D" id="3.30.160.60">
    <property type="entry name" value="Classic Zinc Finger"/>
    <property type="match status" value="1"/>
</dbReference>
<feature type="compositionally biased region" description="Polar residues" evidence="7">
    <location>
        <begin position="520"/>
        <end position="537"/>
    </location>
</feature>
<feature type="repeat" description="NHL" evidence="6">
    <location>
        <begin position="732"/>
        <end position="773"/>
    </location>
</feature>
<feature type="compositionally biased region" description="Low complexity" evidence="7">
    <location>
        <begin position="556"/>
        <end position="566"/>
    </location>
</feature>
<feature type="compositionally biased region" description="Basic and acidic residues" evidence="7">
    <location>
        <begin position="31"/>
        <end position="41"/>
    </location>
</feature>
<evidence type="ECO:0000313" key="9">
    <source>
        <dbReference type="Proteomes" id="UP000046393"/>
    </source>
</evidence>
<dbReference type="Proteomes" id="UP000046393">
    <property type="component" value="Unplaced"/>
</dbReference>
<evidence type="ECO:0000259" key="8">
    <source>
        <dbReference type="PROSITE" id="PS50119"/>
    </source>
</evidence>
<sequence>MSAENVGDGIAISDTKIVGASHLQDSPPSLNEEKSSEEDGVRSCNSSPLLDTAPLPTSDDPLCPYCAKPFRKPRVLDCLHSMCEDCIIAQIGDGEVSRNPNLVSVTDCMLENTSQLRPTPPGMIRCPVCCQGEKSLIFGSRLMRLYNESHVGNDERFVSQMLLDYVRLHSNENAKDSNRSCQACKSEQPAVAICKECSSDLCKNCVQAHRDMKLFDGHHVYTYDELSSQCVDLPREPVTCAKHLLVPCTTLCATCEVLICQYCQPEHSDGHSLVNVDETVSKLVKDELVSAANSASCKAKEGEEVCSSIPNQQQALLDQYEGAMNIIEDLFSDMLCAVNEVKAKVIKDLNSERDASEGKLEDYSRRLHATIAKIADAVAFTNRLVEQGSGLEVLASRRKVLQQLTLLMHSMPDMNSTIQLTFERPSYKDIVENLYKSVGNVARQDPFVSGKNEALINSTKDIYIKNAKQLQSMAVTTSNAALKSMRRNAEFQLTSLPNINIGFKPTSGPGAIGMERRQKSGTLSRNSSCADFSNGWASTALPPPEPPTPSPPMDITSSHSTGNSGASSAYNWPLSSNSSVMNDTSLIRPLASPLRNNTAISSYILAQQLATKMNVLAVQNSGNPWPGSQCAAGAQPPAANFVPTLRQRQSFPSLCDHLGDNNGCLIPSSSNVFDPLMSSLGRQSQCTTPSEQVPLAQNMLQERQLLSTGIATTWRSNAKNNAAASDLHLRWQVGGLGSGPSQFHTPSGFCLGLNNEILVADTNNHRIQVVSKSGNVLVSFGVPGVEEGHLFYPKKVVAYRSYFNQGYIILDKGDGKARLQLFSKNGEFLRRIVEHFTRYLVAPYFEQVAAIVVNESAQVVIFSSGSIMFVLDIEQESASVLKWADCSKHLSEPSDVAVYERLYYVTDYKQHRIVVFNIEGEVVRQFGSKEVTPYPIGIAISKEGDVLVADSHGNHFHILAFSRSGQRVQDFECSQIKATALLVSRCVGVRITSEGWVVSLSKHNHNVLLFDTLYLDHLHYWSQSTTANEL</sequence>
<keyword evidence="2" id="KW-0677">Repeat</keyword>
<dbReference type="PANTHER" id="PTHR25462">
    <property type="entry name" value="BONUS, ISOFORM C-RELATED"/>
    <property type="match status" value="1"/>
</dbReference>
<dbReference type="InterPro" id="IPR013083">
    <property type="entry name" value="Znf_RING/FYVE/PHD"/>
</dbReference>
<feature type="compositionally biased region" description="Pro residues" evidence="7">
    <location>
        <begin position="541"/>
        <end position="552"/>
    </location>
</feature>
<accession>A0A0N5B0T7</accession>
<feature type="domain" description="B box-type" evidence="8">
    <location>
        <begin position="176"/>
        <end position="223"/>
    </location>
</feature>
<keyword evidence="9" id="KW-1185">Reference proteome</keyword>
<dbReference type="InterPro" id="IPR018957">
    <property type="entry name" value="Znf_C3HC4_RING-type"/>
</dbReference>
<organism evidence="9 10">
    <name type="scientific">Syphacia muris</name>
    <dbReference type="NCBI Taxonomy" id="451379"/>
    <lineage>
        <taxon>Eukaryota</taxon>
        <taxon>Metazoa</taxon>
        <taxon>Ecdysozoa</taxon>
        <taxon>Nematoda</taxon>
        <taxon>Chromadorea</taxon>
        <taxon>Rhabditida</taxon>
        <taxon>Spirurina</taxon>
        <taxon>Oxyuridomorpha</taxon>
        <taxon>Oxyuroidea</taxon>
        <taxon>Oxyuridae</taxon>
        <taxon>Syphacia</taxon>
    </lineage>
</organism>
<feature type="region of interest" description="Disordered" evidence="7">
    <location>
        <begin position="506"/>
        <end position="566"/>
    </location>
</feature>
<name>A0A0N5B0T7_9BILA</name>